<evidence type="ECO:0000256" key="1">
    <source>
        <dbReference type="ARBA" id="ARBA00008129"/>
    </source>
</evidence>
<evidence type="ECO:0000313" key="7">
    <source>
        <dbReference type="EMBL" id="KAJ4129756.1"/>
    </source>
</evidence>
<accession>A0ABQ8R9A5</accession>
<evidence type="ECO:0000256" key="5">
    <source>
        <dbReference type="PROSITE-ProRule" id="PRU10139"/>
    </source>
</evidence>
<evidence type="ECO:0000313" key="8">
    <source>
        <dbReference type="Proteomes" id="UP001152024"/>
    </source>
</evidence>
<dbReference type="SUPFAM" id="SSF56317">
    <property type="entry name" value="Carbon-nitrogen hydrolase"/>
    <property type="match status" value="1"/>
</dbReference>
<dbReference type="PANTHER" id="PTHR46044:SF14">
    <property type="entry name" value="ARYLACETONITRILASE"/>
    <property type="match status" value="1"/>
</dbReference>
<dbReference type="InterPro" id="IPR000132">
    <property type="entry name" value="Nitrilase/CN_hydratase_CS"/>
</dbReference>
<evidence type="ECO:0000256" key="3">
    <source>
        <dbReference type="ARBA" id="ARBA00036406"/>
    </source>
</evidence>
<comment type="similarity">
    <text evidence="1">Belongs to the carbon-nitrogen hydrolase superfamily. Nitrilase family.</text>
</comment>
<feature type="domain" description="CN hydrolase" evidence="6">
    <location>
        <begin position="5"/>
        <end position="290"/>
    </location>
</feature>
<dbReference type="InterPro" id="IPR036526">
    <property type="entry name" value="C-N_Hydrolase_sf"/>
</dbReference>
<dbReference type="EMBL" id="JAOQBH010000010">
    <property type="protein sequence ID" value="KAJ4129756.1"/>
    <property type="molecule type" value="Genomic_DNA"/>
</dbReference>
<dbReference type="Pfam" id="PF00795">
    <property type="entry name" value="CN_hydrolase"/>
    <property type="match status" value="1"/>
</dbReference>
<name>A0ABQ8R9A5_FUSEQ</name>
<proteinExistence type="inferred from homology"/>
<feature type="active site" description="Proton acceptor" evidence="5">
    <location>
        <position position="45"/>
    </location>
</feature>
<dbReference type="InterPro" id="IPR003010">
    <property type="entry name" value="C-N_Hydrolase"/>
</dbReference>
<dbReference type="Gene3D" id="3.60.110.10">
    <property type="entry name" value="Carbon-nitrogen hydrolase"/>
    <property type="match status" value="1"/>
</dbReference>
<evidence type="ECO:0000256" key="4">
    <source>
        <dbReference type="ARBA" id="ARBA00039045"/>
    </source>
</evidence>
<reference evidence="7" key="1">
    <citation type="submission" date="2022-09" db="EMBL/GenBank/DDBJ databases">
        <title>Fusarium specimens isolated from Avocado Roots.</title>
        <authorList>
            <person name="Stajich J."/>
            <person name="Roper C."/>
            <person name="Heimlech-Rivalta G."/>
        </authorList>
    </citation>
    <scope>NUCLEOTIDE SEQUENCE</scope>
    <source>
        <strain evidence="7">CF00095</strain>
    </source>
</reference>
<evidence type="ECO:0000256" key="2">
    <source>
        <dbReference type="ARBA" id="ARBA00022801"/>
    </source>
</evidence>
<organism evidence="7 8">
    <name type="scientific">Fusarium equiseti</name>
    <name type="common">Fusarium scirpi</name>
    <dbReference type="NCBI Taxonomy" id="61235"/>
    <lineage>
        <taxon>Eukaryota</taxon>
        <taxon>Fungi</taxon>
        <taxon>Dikarya</taxon>
        <taxon>Ascomycota</taxon>
        <taxon>Pezizomycotina</taxon>
        <taxon>Sordariomycetes</taxon>
        <taxon>Hypocreomycetidae</taxon>
        <taxon>Hypocreales</taxon>
        <taxon>Nectriaceae</taxon>
        <taxon>Fusarium</taxon>
        <taxon>Fusarium incarnatum-equiseti species complex</taxon>
    </lineage>
</organism>
<dbReference type="PROSITE" id="PS00920">
    <property type="entry name" value="NITRIL_CHT_1"/>
    <property type="match status" value="1"/>
</dbReference>
<dbReference type="EC" id="3.5.5.1" evidence="4"/>
<sequence>MSVPIRVAVTQAEPVWLDLAASVKKACSLIAEAANNGAKLVAFSECWIPGYPAWIWARSVDFELQTRYIYNSVSVESDAIEAVKAVAKENSIAVVLGFSEKSPSHSIYISQAIISPQGEVLLHRRKIKPTHMERTVFGDGTNTDLTNVVEVDFGPEHGKVKVGCLACWEHTQPLLKYHSISQGEVIHISMWPPIDPTTGVNHPGLWSMTAQGCQNLSQTYAIESTAYVLHCTSVCTQKGIDVLKTQDGLQCNQPGGGHSCVIGPDGRRLTEPLSDGKADTEGIVYADLDLSKVVATRGFLDIVGHYSRPDLLWLGVDKEPKENVVAKQHKHNGNGVHPKSRETEAMISFMA</sequence>
<gene>
    <name evidence="7" type="ORF">NW768_006725</name>
</gene>
<evidence type="ECO:0000259" key="6">
    <source>
        <dbReference type="PROSITE" id="PS50263"/>
    </source>
</evidence>
<dbReference type="CDD" id="cd07564">
    <property type="entry name" value="nitrilases_CHs"/>
    <property type="match status" value="1"/>
</dbReference>
<comment type="caution">
    <text evidence="7">The sequence shown here is derived from an EMBL/GenBank/DDBJ whole genome shotgun (WGS) entry which is preliminary data.</text>
</comment>
<keyword evidence="2" id="KW-0378">Hydrolase</keyword>
<comment type="catalytic activity">
    <reaction evidence="3">
        <text>a nitrile + 2 H2O = a carboxylate + NH4(+)</text>
        <dbReference type="Rhea" id="RHEA:21724"/>
        <dbReference type="ChEBI" id="CHEBI:15377"/>
        <dbReference type="ChEBI" id="CHEBI:18379"/>
        <dbReference type="ChEBI" id="CHEBI:28938"/>
        <dbReference type="ChEBI" id="CHEBI:29067"/>
        <dbReference type="EC" id="3.5.5.1"/>
    </reaction>
</comment>
<protein>
    <recommendedName>
        <fullName evidence="4">nitrilase</fullName>
        <ecNumber evidence="4">3.5.5.1</ecNumber>
    </recommendedName>
</protein>
<dbReference type="PROSITE" id="PS50263">
    <property type="entry name" value="CN_HYDROLASE"/>
    <property type="match status" value="1"/>
</dbReference>
<dbReference type="PANTHER" id="PTHR46044">
    <property type="entry name" value="NITRILASE"/>
    <property type="match status" value="1"/>
</dbReference>
<keyword evidence="8" id="KW-1185">Reference proteome</keyword>
<dbReference type="Proteomes" id="UP001152024">
    <property type="component" value="Unassembled WGS sequence"/>
</dbReference>
<dbReference type="InterPro" id="IPR044149">
    <property type="entry name" value="Nitrilases_CHs"/>
</dbReference>